<dbReference type="PRINTS" id="PR00359">
    <property type="entry name" value="BP450"/>
</dbReference>
<evidence type="ECO:0000313" key="3">
    <source>
        <dbReference type="EMBL" id="MBV7674214.1"/>
    </source>
</evidence>
<gene>
    <name evidence="4" type="ORF">G3I29_35615</name>
    <name evidence="3" type="ORF">STHAL_32720</name>
</gene>
<dbReference type="SUPFAM" id="SSF48264">
    <property type="entry name" value="Cytochrome P450"/>
    <property type="match status" value="1"/>
</dbReference>
<dbReference type="Proteomes" id="UP000735541">
    <property type="component" value="Unassembled WGS sequence"/>
</dbReference>
<dbReference type="GO" id="GO:0016705">
    <property type="term" value="F:oxidoreductase activity, acting on paired donors, with incorporation or reduction of molecular oxygen"/>
    <property type="evidence" value="ECO:0007669"/>
    <property type="project" value="InterPro"/>
</dbReference>
<dbReference type="Gene3D" id="1.10.630.10">
    <property type="entry name" value="Cytochrome P450"/>
    <property type="match status" value="1"/>
</dbReference>
<dbReference type="EMBL" id="JAHUVW010000004">
    <property type="protein sequence ID" value="MBV7674214.1"/>
    <property type="molecule type" value="Genomic_DNA"/>
</dbReference>
<keyword evidence="6" id="KW-1185">Reference proteome</keyword>
<evidence type="ECO:0000256" key="1">
    <source>
        <dbReference type="ARBA" id="ARBA00010617"/>
    </source>
</evidence>
<evidence type="ECO:0000313" key="4">
    <source>
        <dbReference type="EMBL" id="NEA20677.1"/>
    </source>
</evidence>
<dbReference type="AlphaFoldDB" id="A0A6N9UAZ0"/>
<evidence type="ECO:0000313" key="6">
    <source>
        <dbReference type="Proteomes" id="UP000735541"/>
    </source>
</evidence>
<comment type="caution">
    <text evidence="4">The sequence shown here is derived from an EMBL/GenBank/DDBJ whole genome shotgun (WGS) entry which is preliminary data.</text>
</comment>
<dbReference type="InterPro" id="IPR002397">
    <property type="entry name" value="Cyt_P450_B"/>
</dbReference>
<name>A0A6N9UAZ0_STRHA</name>
<dbReference type="GO" id="GO:0004497">
    <property type="term" value="F:monooxygenase activity"/>
    <property type="evidence" value="ECO:0007669"/>
    <property type="project" value="InterPro"/>
</dbReference>
<reference evidence="3 6" key="2">
    <citation type="submission" date="2021-07" db="EMBL/GenBank/DDBJ databases">
        <title>Sequencing Streptomyces halstedii LGO-A4 genome an citrus endophytic actinomycete.</title>
        <authorList>
            <person name="Samborskyy M."/>
            <person name="Scott N."/>
            <person name="Deglau R."/>
            <person name="Dickens S."/>
            <person name="Oliveira L.G."/>
        </authorList>
    </citation>
    <scope>NUCLEOTIDE SEQUENCE [LARGE SCALE GENOMIC DNA]</scope>
    <source>
        <strain evidence="3 6">LGO-A4</strain>
    </source>
</reference>
<dbReference type="PANTHER" id="PTHR46696">
    <property type="entry name" value="P450, PUTATIVE (EUROFUNG)-RELATED"/>
    <property type="match status" value="1"/>
</dbReference>
<dbReference type="PANTHER" id="PTHR46696:SF1">
    <property type="entry name" value="CYTOCHROME P450 YJIB-RELATED"/>
    <property type="match status" value="1"/>
</dbReference>
<dbReference type="GO" id="GO:0005506">
    <property type="term" value="F:iron ion binding"/>
    <property type="evidence" value="ECO:0007669"/>
    <property type="project" value="InterPro"/>
</dbReference>
<dbReference type="GO" id="GO:0020037">
    <property type="term" value="F:heme binding"/>
    <property type="evidence" value="ECO:0007669"/>
    <property type="project" value="InterPro"/>
</dbReference>
<comment type="similarity">
    <text evidence="1">Belongs to the cytochrome P450 family.</text>
</comment>
<protein>
    <submittedName>
        <fullName evidence="4">Cytochrome P450</fullName>
    </submittedName>
</protein>
<proteinExistence type="inferred from homology"/>
<reference evidence="4 5" key="1">
    <citation type="submission" date="2020-01" db="EMBL/GenBank/DDBJ databases">
        <title>Insect and environment-associated Actinomycetes.</title>
        <authorList>
            <person name="Currrie C."/>
            <person name="Chevrette M."/>
            <person name="Carlson C."/>
            <person name="Stubbendieck R."/>
            <person name="Wendt-Pienkowski E."/>
        </authorList>
    </citation>
    <scope>NUCLEOTIDE SEQUENCE [LARGE SCALE GENOMIC DNA]</scope>
    <source>
        <strain evidence="4 5">SID11342</strain>
    </source>
</reference>
<dbReference type="PROSITE" id="PS00086">
    <property type="entry name" value="CYTOCHROME_P450"/>
    <property type="match status" value="1"/>
</dbReference>
<accession>A0A6N9UAZ0</accession>
<dbReference type="EMBL" id="JAAGLQ010000746">
    <property type="protein sequence ID" value="NEA20677.1"/>
    <property type="molecule type" value="Genomic_DNA"/>
</dbReference>
<evidence type="ECO:0000256" key="2">
    <source>
        <dbReference type="SAM" id="MobiDB-lite"/>
    </source>
</evidence>
<dbReference type="InterPro" id="IPR017972">
    <property type="entry name" value="Cyt_P450_CS"/>
</dbReference>
<dbReference type="Proteomes" id="UP000471293">
    <property type="component" value="Unassembled WGS sequence"/>
</dbReference>
<organism evidence="4 5">
    <name type="scientific">Streptomyces halstedii</name>
    <dbReference type="NCBI Taxonomy" id="1944"/>
    <lineage>
        <taxon>Bacteria</taxon>
        <taxon>Bacillati</taxon>
        <taxon>Actinomycetota</taxon>
        <taxon>Actinomycetes</taxon>
        <taxon>Kitasatosporales</taxon>
        <taxon>Streptomycetaceae</taxon>
        <taxon>Streptomyces</taxon>
    </lineage>
</organism>
<sequence>MTTPNTGRCPASTTAPAPQGPVPIYGPQFDADPSAVYQRLRAQGPVAEVEIAPRVYGYLAVSYWACLHLLRNNPQHFAKDPTLHWAALRNGQVPADSPARQMMMPRDNALWKDGAEHTRLRQAITQALDLVDTHSLARTVARIADQLIDAFSADGHADLVAQYADPLPMLTVVNLFRCPRELGERIIAYVTTLFAAGEDAAQANTRLEAVCLELVHHKRARPGPDVVTYLIQTGLSDPELVQTLLLLFGAAAPPTAKHIGRGIQHLLTDAQAAGTVHTGVTPVAAALEEVLWTAPAVPNYCPLYARGPQNVAGIRVEPGYPILVSFAAANTDPAVEVSPDQRLGNAGHLAFSAGAHACPAPGLARVISETAVERLLDRLSGLTLTIPGHRVPNLPGTFLAGPAQLPVRFQSSPALTGRPLP</sequence>
<dbReference type="InterPro" id="IPR036396">
    <property type="entry name" value="Cyt_P450_sf"/>
</dbReference>
<feature type="compositionally biased region" description="Polar residues" evidence="2">
    <location>
        <begin position="1"/>
        <end position="16"/>
    </location>
</feature>
<feature type="region of interest" description="Disordered" evidence="2">
    <location>
        <begin position="1"/>
        <end position="25"/>
    </location>
</feature>
<evidence type="ECO:0000313" key="5">
    <source>
        <dbReference type="Proteomes" id="UP000471293"/>
    </source>
</evidence>